<feature type="region of interest" description="Disordered" evidence="1">
    <location>
        <begin position="225"/>
        <end position="247"/>
    </location>
</feature>
<evidence type="ECO:0000313" key="2">
    <source>
        <dbReference type="EMBL" id="CAB5368708.1"/>
    </source>
</evidence>
<proteinExistence type="predicted"/>
<gene>
    <name evidence="2" type="ORF">CHRIB12_LOCUS11910</name>
</gene>
<feature type="compositionally biased region" description="Basic residues" evidence="1">
    <location>
        <begin position="234"/>
        <end position="243"/>
    </location>
</feature>
<accession>A0A915ZA13</accession>
<organism evidence="2 3">
    <name type="scientific">Rhizophagus irregularis</name>
    <dbReference type="NCBI Taxonomy" id="588596"/>
    <lineage>
        <taxon>Eukaryota</taxon>
        <taxon>Fungi</taxon>
        <taxon>Fungi incertae sedis</taxon>
        <taxon>Mucoromycota</taxon>
        <taxon>Glomeromycotina</taxon>
        <taxon>Glomeromycetes</taxon>
        <taxon>Glomerales</taxon>
        <taxon>Glomeraceae</taxon>
        <taxon>Rhizophagus</taxon>
    </lineage>
</organism>
<dbReference type="EMBL" id="CAGKOT010000025">
    <property type="protein sequence ID" value="CAB5368708.1"/>
    <property type="molecule type" value="Genomic_DNA"/>
</dbReference>
<evidence type="ECO:0000256" key="1">
    <source>
        <dbReference type="SAM" id="MobiDB-lite"/>
    </source>
</evidence>
<dbReference type="AlphaFoldDB" id="A0A915ZA13"/>
<comment type="caution">
    <text evidence="2">The sequence shown here is derived from an EMBL/GenBank/DDBJ whole genome shotgun (WGS) entry which is preliminary data.</text>
</comment>
<dbReference type="Proteomes" id="UP000684084">
    <property type="component" value="Unassembled WGS sequence"/>
</dbReference>
<evidence type="ECO:0000313" key="3">
    <source>
        <dbReference type="Proteomes" id="UP000684084"/>
    </source>
</evidence>
<dbReference type="VEuPathDB" id="FungiDB:RhiirFUN_015147"/>
<sequence>MAIERELDKESHYTRINDFYGSNPSVGLPSTYNTIFKELDSVLKANLLAIPLSIHRAQMNQSLLYQANLVSINQVEDEETNFNNSVLGILGHSHDIPQIRLRELLNDPPTNSTGFIMIVNGEKNHTTIPLSYMNQLRTDNVYTLTIREKVNKKIQYGAAMSIAKTSIQIAVTEDVTAELIGILTQFIMKYRRSTGLSIEKSTESLQDSQGSSIQDNLQPLSVLPDISNPEYHKPKGRPPKRYKSTVENNCITSGKPDDVTVQKTCSYCSGKGHNIHGCPKYKAESSANKENEYLV</sequence>
<name>A0A915ZA13_9GLOM</name>
<dbReference type="OrthoDB" id="2374622at2759"/>
<reference evidence="2" key="1">
    <citation type="submission" date="2020-05" db="EMBL/GenBank/DDBJ databases">
        <authorList>
            <person name="Rincon C."/>
            <person name="Sanders R I."/>
            <person name="Robbins C."/>
            <person name="Chaturvedi A."/>
        </authorList>
    </citation>
    <scope>NUCLEOTIDE SEQUENCE</scope>
    <source>
        <strain evidence="2">CHB12</strain>
    </source>
</reference>
<protein>
    <submittedName>
        <fullName evidence="2">Uncharacterized protein</fullName>
    </submittedName>
</protein>